<sequence length="103" mass="11157">MGTSSKRQLVSSFNTAHLVVALVLCFFFLGGFSYSAEVVAGKISDGEAITRKVINNKCTTIIEGYCVNDQHCATHCRLMKYSGGKCLPNDIDDEPLGICCCLN</sequence>
<dbReference type="EMBL" id="JAJJMB010000948">
    <property type="protein sequence ID" value="KAI3960201.1"/>
    <property type="molecule type" value="Genomic_DNA"/>
</dbReference>
<organism evidence="1 2">
    <name type="scientific">Papaver atlanticum</name>
    <dbReference type="NCBI Taxonomy" id="357466"/>
    <lineage>
        <taxon>Eukaryota</taxon>
        <taxon>Viridiplantae</taxon>
        <taxon>Streptophyta</taxon>
        <taxon>Embryophyta</taxon>
        <taxon>Tracheophyta</taxon>
        <taxon>Spermatophyta</taxon>
        <taxon>Magnoliopsida</taxon>
        <taxon>Ranunculales</taxon>
        <taxon>Papaveraceae</taxon>
        <taxon>Papaveroideae</taxon>
        <taxon>Papaver</taxon>
    </lineage>
</organism>
<evidence type="ECO:0000313" key="1">
    <source>
        <dbReference type="EMBL" id="KAI3960201.1"/>
    </source>
</evidence>
<evidence type="ECO:0000313" key="2">
    <source>
        <dbReference type="Proteomes" id="UP001202328"/>
    </source>
</evidence>
<protein>
    <submittedName>
        <fullName evidence="1">Uncharacterized protein</fullName>
    </submittedName>
</protein>
<gene>
    <name evidence="1" type="ORF">MKW98_016925</name>
</gene>
<accession>A0AAD4XVV9</accession>
<keyword evidence="2" id="KW-1185">Reference proteome</keyword>
<name>A0AAD4XVV9_9MAGN</name>
<comment type="caution">
    <text evidence="1">The sequence shown here is derived from an EMBL/GenBank/DDBJ whole genome shotgun (WGS) entry which is preliminary data.</text>
</comment>
<reference evidence="1" key="1">
    <citation type="submission" date="2022-04" db="EMBL/GenBank/DDBJ databases">
        <title>A functionally conserved STORR gene fusion in Papaver species that diverged 16.8 million years ago.</title>
        <authorList>
            <person name="Catania T."/>
        </authorList>
    </citation>
    <scope>NUCLEOTIDE SEQUENCE</scope>
    <source>
        <strain evidence="1">S-188037</strain>
    </source>
</reference>
<proteinExistence type="predicted"/>
<dbReference type="AlphaFoldDB" id="A0AAD4XVV9"/>
<dbReference type="Proteomes" id="UP001202328">
    <property type="component" value="Unassembled WGS sequence"/>
</dbReference>